<organism evidence="1 2">
    <name type="scientific">Williamsia herbipolensis</name>
    <dbReference type="NCBI Taxonomy" id="1603258"/>
    <lineage>
        <taxon>Bacteria</taxon>
        <taxon>Bacillati</taxon>
        <taxon>Actinomycetota</taxon>
        <taxon>Actinomycetes</taxon>
        <taxon>Mycobacteriales</taxon>
        <taxon>Nocardiaceae</taxon>
        <taxon>Williamsia</taxon>
    </lineage>
</organism>
<name>A0AAU4JYD1_9NOCA</name>
<proteinExistence type="predicted"/>
<evidence type="ECO:0000313" key="2">
    <source>
        <dbReference type="Proteomes" id="UP001432128"/>
    </source>
</evidence>
<reference evidence="1 2" key="1">
    <citation type="submission" date="2022-10" db="EMBL/GenBank/DDBJ databases">
        <title>The complete genomes of actinobacterial strains from the NBC collection.</title>
        <authorList>
            <person name="Joergensen T.S."/>
            <person name="Alvarez Arevalo M."/>
            <person name="Sterndorff E.B."/>
            <person name="Faurdal D."/>
            <person name="Vuksanovic O."/>
            <person name="Mourched A.-S."/>
            <person name="Charusanti P."/>
            <person name="Shaw S."/>
            <person name="Blin K."/>
            <person name="Weber T."/>
        </authorList>
    </citation>
    <scope>NUCLEOTIDE SEQUENCE [LARGE SCALE GENOMIC DNA]</scope>
    <source>
        <strain evidence="1 2">NBC_00319</strain>
    </source>
</reference>
<protein>
    <submittedName>
        <fullName evidence="1">CoA transferase</fullName>
    </submittedName>
</protein>
<dbReference type="Proteomes" id="UP001432128">
    <property type="component" value="Chromosome"/>
</dbReference>
<dbReference type="Gene3D" id="3.40.50.10540">
    <property type="entry name" value="Crotonobetainyl-coa:carnitine coa-transferase, domain 1"/>
    <property type="match status" value="1"/>
</dbReference>
<dbReference type="GO" id="GO:0016740">
    <property type="term" value="F:transferase activity"/>
    <property type="evidence" value="ECO:0007669"/>
    <property type="project" value="UniProtKB-KW"/>
</dbReference>
<dbReference type="InterPro" id="IPR050509">
    <property type="entry name" value="CoA-transferase_III"/>
</dbReference>
<sequence length="379" mass="39885">MIPPLAGVKVVESAPLLAGAAVGMKLADLGADVVKLEPPRGDLLRWVLGQIQPGYSPAHLQMNRNKRSVAIDLFDPSCLRQALDIISAADILIDGNAPRTLARAGLTPEALRCCNPHLIHCRVSGFGATGPYAVIPAHGLHMSAHAGALSVDESAPPAGASVSGRGGDSAAALGGQVALTALAALWARHTRGGGGCVIDAAGADALLSHSVLPVVYAANRHRFGDDVGLPALDGGTAGARYNVYETSDGKAVAFAALDDGQWNTFCSLNALLDPPPDDEALRSVLTRCFRSRTQDEWLDLAIDHRLSIGPAHTEWQQLVDDPQLLHRHVFGEDVHPVAGPFTYLDAAPLIDGVTFPLRRHAPAIGEHNDEFAHGWPTDL</sequence>
<dbReference type="Gene3D" id="3.30.1540.10">
    <property type="entry name" value="formyl-coa transferase, domain 3"/>
    <property type="match status" value="1"/>
</dbReference>
<accession>A0AAU4JYD1</accession>
<dbReference type="InterPro" id="IPR023606">
    <property type="entry name" value="CoA-Trfase_III_dom_1_sf"/>
</dbReference>
<dbReference type="PANTHER" id="PTHR48228">
    <property type="entry name" value="SUCCINYL-COA--D-CITRAMALATE COA-TRANSFERASE"/>
    <property type="match status" value="1"/>
</dbReference>
<dbReference type="InterPro" id="IPR003673">
    <property type="entry name" value="CoA-Trfase_fam_III"/>
</dbReference>
<dbReference type="KEGG" id="whr:OG579_13785"/>
<dbReference type="InterPro" id="IPR044855">
    <property type="entry name" value="CoA-Trfase_III_dom3_sf"/>
</dbReference>
<dbReference type="Pfam" id="PF02515">
    <property type="entry name" value="CoA_transf_3"/>
    <property type="match status" value="1"/>
</dbReference>
<dbReference type="RefSeq" id="WP_328856384.1">
    <property type="nucleotide sequence ID" value="NZ_CP108021.1"/>
</dbReference>
<dbReference type="PANTHER" id="PTHR48228:SF5">
    <property type="entry name" value="ALPHA-METHYLACYL-COA RACEMASE"/>
    <property type="match status" value="1"/>
</dbReference>
<keyword evidence="2" id="KW-1185">Reference proteome</keyword>
<gene>
    <name evidence="1" type="ORF">OG579_13785</name>
</gene>
<dbReference type="EMBL" id="CP108021">
    <property type="protein sequence ID" value="WUM18800.1"/>
    <property type="molecule type" value="Genomic_DNA"/>
</dbReference>
<dbReference type="AlphaFoldDB" id="A0AAU4JYD1"/>
<evidence type="ECO:0000313" key="1">
    <source>
        <dbReference type="EMBL" id="WUM18800.1"/>
    </source>
</evidence>
<keyword evidence="1" id="KW-0808">Transferase</keyword>
<dbReference type="SUPFAM" id="SSF89796">
    <property type="entry name" value="CoA-transferase family III (CaiB/BaiF)"/>
    <property type="match status" value="1"/>
</dbReference>